<keyword evidence="4" id="KW-0378">Hydrolase</keyword>
<organism evidence="6 7">
    <name type="scientific">Sphaerobolus stellatus (strain SS14)</name>
    <dbReference type="NCBI Taxonomy" id="990650"/>
    <lineage>
        <taxon>Eukaryota</taxon>
        <taxon>Fungi</taxon>
        <taxon>Dikarya</taxon>
        <taxon>Basidiomycota</taxon>
        <taxon>Agaricomycotina</taxon>
        <taxon>Agaricomycetes</taxon>
        <taxon>Phallomycetidae</taxon>
        <taxon>Geastrales</taxon>
        <taxon>Sphaerobolaceae</taxon>
        <taxon>Sphaerobolus</taxon>
    </lineage>
</organism>
<dbReference type="InterPro" id="IPR001563">
    <property type="entry name" value="Peptidase_S10"/>
</dbReference>
<keyword evidence="5" id="KW-0325">Glycoprotein</keyword>
<comment type="similarity">
    <text evidence="1">Belongs to the peptidase S10 family.</text>
</comment>
<evidence type="ECO:0000256" key="2">
    <source>
        <dbReference type="ARBA" id="ARBA00022645"/>
    </source>
</evidence>
<protein>
    <submittedName>
        <fullName evidence="6">Uncharacterized protein</fullName>
    </submittedName>
</protein>
<dbReference type="Gene3D" id="3.40.50.1820">
    <property type="entry name" value="alpha/beta hydrolase"/>
    <property type="match status" value="1"/>
</dbReference>
<proteinExistence type="inferred from homology"/>
<evidence type="ECO:0000313" key="7">
    <source>
        <dbReference type="Proteomes" id="UP000054279"/>
    </source>
</evidence>
<dbReference type="InterPro" id="IPR029058">
    <property type="entry name" value="AB_hydrolase_fold"/>
</dbReference>
<name>A0A0C9W5X9_SPHS4</name>
<dbReference type="GO" id="GO:0006508">
    <property type="term" value="P:proteolysis"/>
    <property type="evidence" value="ECO:0007669"/>
    <property type="project" value="UniProtKB-KW"/>
</dbReference>
<dbReference type="AlphaFoldDB" id="A0A0C9W5X9"/>
<keyword evidence="3" id="KW-0645">Protease</keyword>
<keyword evidence="2" id="KW-0121">Carboxypeptidase</keyword>
<dbReference type="GO" id="GO:0004185">
    <property type="term" value="F:serine-type carboxypeptidase activity"/>
    <property type="evidence" value="ECO:0007669"/>
    <property type="project" value="InterPro"/>
</dbReference>
<sequence length="188" mass="20221">MRTALHVPTSKDWIASFSPYPFQNNLTNFLTPVTNSDGDPRNDDFLVPHFGSQLAIQNTFGDIQGFTKPPATPWFGDDGKMAGIVHQERNLTFALFEDAGHLVPQWQPARALTFGCNKNGTVLSDGLVIGGESVPLQNNILPAEHNPIFTGPDAAMGSIVWPSVTIASWDMFTATALSAPLGTAALNV</sequence>
<dbReference type="EMBL" id="KN837099">
    <property type="protein sequence ID" value="KIJ47956.1"/>
    <property type="molecule type" value="Genomic_DNA"/>
</dbReference>
<gene>
    <name evidence="6" type="ORF">M422DRAFT_66373</name>
</gene>
<evidence type="ECO:0000256" key="5">
    <source>
        <dbReference type="ARBA" id="ARBA00023180"/>
    </source>
</evidence>
<dbReference type="Proteomes" id="UP000054279">
    <property type="component" value="Unassembled WGS sequence"/>
</dbReference>
<dbReference type="HOGENOM" id="CLU_095937_0_0_1"/>
<evidence type="ECO:0000313" key="6">
    <source>
        <dbReference type="EMBL" id="KIJ47956.1"/>
    </source>
</evidence>
<dbReference type="OrthoDB" id="443318at2759"/>
<evidence type="ECO:0000256" key="4">
    <source>
        <dbReference type="ARBA" id="ARBA00022801"/>
    </source>
</evidence>
<keyword evidence="7" id="KW-1185">Reference proteome</keyword>
<accession>A0A0C9W5X9</accession>
<evidence type="ECO:0000256" key="3">
    <source>
        <dbReference type="ARBA" id="ARBA00022670"/>
    </source>
</evidence>
<dbReference type="SUPFAM" id="SSF53474">
    <property type="entry name" value="alpha/beta-Hydrolases"/>
    <property type="match status" value="1"/>
</dbReference>
<reference evidence="6 7" key="1">
    <citation type="submission" date="2014-06" db="EMBL/GenBank/DDBJ databases">
        <title>Evolutionary Origins and Diversification of the Mycorrhizal Mutualists.</title>
        <authorList>
            <consortium name="DOE Joint Genome Institute"/>
            <consortium name="Mycorrhizal Genomics Consortium"/>
            <person name="Kohler A."/>
            <person name="Kuo A."/>
            <person name="Nagy L.G."/>
            <person name="Floudas D."/>
            <person name="Copeland A."/>
            <person name="Barry K.W."/>
            <person name="Cichocki N."/>
            <person name="Veneault-Fourrey C."/>
            <person name="LaButti K."/>
            <person name="Lindquist E.A."/>
            <person name="Lipzen A."/>
            <person name="Lundell T."/>
            <person name="Morin E."/>
            <person name="Murat C."/>
            <person name="Riley R."/>
            <person name="Ohm R."/>
            <person name="Sun H."/>
            <person name="Tunlid A."/>
            <person name="Henrissat B."/>
            <person name="Grigoriev I.V."/>
            <person name="Hibbett D.S."/>
            <person name="Martin F."/>
        </authorList>
    </citation>
    <scope>NUCLEOTIDE SEQUENCE [LARGE SCALE GENOMIC DNA]</scope>
    <source>
        <strain evidence="6 7">SS14</strain>
    </source>
</reference>
<evidence type="ECO:0000256" key="1">
    <source>
        <dbReference type="ARBA" id="ARBA00009431"/>
    </source>
</evidence>
<dbReference type="Pfam" id="PF00450">
    <property type="entry name" value="Peptidase_S10"/>
    <property type="match status" value="1"/>
</dbReference>